<evidence type="ECO:0000313" key="3">
    <source>
        <dbReference type="EMBL" id="CAD9466555.1"/>
    </source>
</evidence>
<protein>
    <recommendedName>
        <fullName evidence="2">Trafficking protein particle complex subunit 2-like protein</fullName>
    </recommendedName>
</protein>
<dbReference type="Pfam" id="PF04628">
    <property type="entry name" value="Sedlin_N"/>
    <property type="match status" value="1"/>
</dbReference>
<evidence type="ECO:0000256" key="1">
    <source>
        <dbReference type="ARBA" id="ARBA00006626"/>
    </source>
</evidence>
<sequence>MALVSLAVIGKKNEPLYLREFASEASVFPAGDGLSSIGAALGELASPENDVADVKCSLRHQFIMHAALDRLEELTAGNRWRAPGAAGSDAMWIGMLCPVEELRVYGYIITTKIKFLIAIEDIFPPDQKQKQQARENEVKSLFANIHSLYVEHMLNPFSNIESTIESRKFDEGVKSFVDAFNSSGLVVA</sequence>
<dbReference type="Gene3D" id="3.30.450.70">
    <property type="match status" value="1"/>
</dbReference>
<dbReference type="SUPFAM" id="SSF64356">
    <property type="entry name" value="SNARE-like"/>
    <property type="match status" value="1"/>
</dbReference>
<comment type="similarity">
    <text evidence="1">Belongs to the TRAPP small subunits family. Sedlin subfamily.</text>
</comment>
<dbReference type="InterPro" id="IPR011012">
    <property type="entry name" value="Longin-like_dom_sf"/>
</dbReference>
<dbReference type="AlphaFoldDB" id="A0A7S2DWP0"/>
<organism evidence="3">
    <name type="scientific">Helicotheca tamesis</name>
    <dbReference type="NCBI Taxonomy" id="374047"/>
    <lineage>
        <taxon>Eukaryota</taxon>
        <taxon>Sar</taxon>
        <taxon>Stramenopiles</taxon>
        <taxon>Ochrophyta</taxon>
        <taxon>Bacillariophyta</taxon>
        <taxon>Mediophyceae</taxon>
        <taxon>Lithodesmiophycidae</taxon>
        <taxon>Lithodesmiales</taxon>
        <taxon>Lithodesmiaceae</taxon>
        <taxon>Helicotheca</taxon>
    </lineage>
</organism>
<dbReference type="CDD" id="cd14854">
    <property type="entry name" value="TRAPPC2L"/>
    <property type="match status" value="1"/>
</dbReference>
<reference evidence="3" key="1">
    <citation type="submission" date="2021-01" db="EMBL/GenBank/DDBJ databases">
        <authorList>
            <person name="Corre E."/>
            <person name="Pelletier E."/>
            <person name="Niang G."/>
            <person name="Scheremetjew M."/>
            <person name="Finn R."/>
            <person name="Kale V."/>
            <person name="Holt S."/>
            <person name="Cochrane G."/>
            <person name="Meng A."/>
            <person name="Brown T."/>
            <person name="Cohen L."/>
        </authorList>
    </citation>
    <scope>NUCLEOTIDE SEQUENCE</scope>
    <source>
        <strain evidence="3">CCMP826</strain>
    </source>
</reference>
<evidence type="ECO:0000256" key="2">
    <source>
        <dbReference type="ARBA" id="ARBA00024408"/>
    </source>
</evidence>
<gene>
    <name evidence="3" type="ORF">HTAM1171_LOCUS369</name>
</gene>
<dbReference type="EMBL" id="HBGV01000541">
    <property type="protein sequence ID" value="CAD9466555.1"/>
    <property type="molecule type" value="Transcribed_RNA"/>
</dbReference>
<dbReference type="GO" id="GO:0005737">
    <property type="term" value="C:cytoplasm"/>
    <property type="evidence" value="ECO:0007669"/>
    <property type="project" value="GOC"/>
</dbReference>
<dbReference type="PANTHER" id="PTHR12403">
    <property type="entry name" value="TRAFFICKING PROTEIN PARTICLE COMPLEX SUBUNIT 2"/>
    <property type="match status" value="1"/>
</dbReference>
<dbReference type="InterPro" id="IPR044760">
    <property type="entry name" value="TRAPPC2L"/>
</dbReference>
<name>A0A7S2DWP0_9STRA</name>
<dbReference type="InterPro" id="IPR006722">
    <property type="entry name" value="Sedlin"/>
</dbReference>
<dbReference type="GO" id="GO:0006888">
    <property type="term" value="P:endoplasmic reticulum to Golgi vesicle-mediated transport"/>
    <property type="evidence" value="ECO:0007669"/>
    <property type="project" value="InterPro"/>
</dbReference>
<accession>A0A7S2DWP0</accession>
<proteinExistence type="inferred from homology"/>